<dbReference type="InterPro" id="IPR009040">
    <property type="entry name" value="Ferritin-like_diiron"/>
</dbReference>
<evidence type="ECO:0000256" key="5">
    <source>
        <dbReference type="ARBA" id="ARBA00023004"/>
    </source>
</evidence>
<evidence type="ECO:0000259" key="9">
    <source>
        <dbReference type="PROSITE" id="PS50905"/>
    </source>
</evidence>
<dbReference type="EC" id="1.16.3.2" evidence="8"/>
<keyword evidence="3 7" id="KW-0479">Metal-binding</keyword>
<dbReference type="GO" id="GO:0004322">
    <property type="term" value="F:ferroxidase activity"/>
    <property type="evidence" value="ECO:0007669"/>
    <property type="project" value="TreeGrafter"/>
</dbReference>
<dbReference type="RefSeq" id="WP_096432382.1">
    <property type="nucleotide sequence ID" value="NZ_AP018042.1"/>
</dbReference>
<dbReference type="EMBL" id="AP018042">
    <property type="protein sequence ID" value="BAX82249.1"/>
    <property type="molecule type" value="Genomic_DNA"/>
</dbReference>
<dbReference type="PANTHER" id="PTHR11431">
    <property type="entry name" value="FERRITIN"/>
    <property type="match status" value="1"/>
</dbReference>
<dbReference type="PROSITE" id="PS50905">
    <property type="entry name" value="FERRITIN_LIKE"/>
    <property type="match status" value="1"/>
</dbReference>
<dbReference type="PANTHER" id="PTHR11431:SF127">
    <property type="entry name" value="BACTERIAL NON-HEME FERRITIN"/>
    <property type="match status" value="1"/>
</dbReference>
<comment type="subcellular location">
    <subcellularLocation>
        <location evidence="8">Cytoplasm</location>
    </subcellularLocation>
</comment>
<accession>A0A1Y1CP67</accession>
<dbReference type="OrthoDB" id="9801481at2"/>
<keyword evidence="2 8" id="KW-0409">Iron storage</keyword>
<dbReference type="InterPro" id="IPR001519">
    <property type="entry name" value="Ferritin"/>
</dbReference>
<comment type="function">
    <text evidence="6">May alleviate iron toxicity in the presence of oxygen.</text>
</comment>
<dbReference type="GO" id="GO:0005829">
    <property type="term" value="C:cytosol"/>
    <property type="evidence" value="ECO:0007669"/>
    <property type="project" value="TreeGrafter"/>
</dbReference>
<feature type="binding site" evidence="7">
    <location>
        <position position="51"/>
    </location>
    <ligand>
        <name>Fe cation</name>
        <dbReference type="ChEBI" id="CHEBI:24875"/>
        <label>1</label>
    </ligand>
</feature>
<organism evidence="10 11">
    <name type="scientific">Labilibaculum antarcticum</name>
    <dbReference type="NCBI Taxonomy" id="1717717"/>
    <lineage>
        <taxon>Bacteria</taxon>
        <taxon>Pseudomonadati</taxon>
        <taxon>Bacteroidota</taxon>
        <taxon>Bacteroidia</taxon>
        <taxon>Marinilabiliales</taxon>
        <taxon>Marinifilaceae</taxon>
        <taxon>Labilibaculum</taxon>
    </lineage>
</organism>
<dbReference type="InterPro" id="IPR009078">
    <property type="entry name" value="Ferritin-like_SF"/>
</dbReference>
<dbReference type="InterPro" id="IPR012347">
    <property type="entry name" value="Ferritin-like"/>
</dbReference>
<feature type="binding site" evidence="7">
    <location>
        <position position="18"/>
    </location>
    <ligand>
        <name>Fe cation</name>
        <dbReference type="ChEBI" id="CHEBI:24875"/>
        <label>1</label>
    </ligand>
</feature>
<dbReference type="GO" id="GO:0006826">
    <property type="term" value="P:iron ion transport"/>
    <property type="evidence" value="ECO:0007669"/>
    <property type="project" value="InterPro"/>
</dbReference>
<dbReference type="GO" id="GO:0042802">
    <property type="term" value="F:identical protein binding"/>
    <property type="evidence" value="ECO:0007669"/>
    <property type="project" value="UniProtKB-ARBA"/>
</dbReference>
<evidence type="ECO:0000256" key="6">
    <source>
        <dbReference type="ARBA" id="ARBA00054546"/>
    </source>
</evidence>
<reference evidence="10 11" key="1">
    <citation type="journal article" date="2018" name="Mar. Genomics">
        <title>Complete genome sequence of Marinifilaceae bacterium strain SPP2, isolated from the Antarctic marine sediment.</title>
        <authorList>
            <person name="Watanabe M."/>
            <person name="Kojima H."/>
            <person name="Fukui M."/>
        </authorList>
    </citation>
    <scope>NUCLEOTIDE SEQUENCE [LARGE SCALE GENOMIC DNA]</scope>
    <source>
        <strain evidence="10 11">SPP2</strain>
    </source>
</reference>
<comment type="similarity">
    <text evidence="1 8">Belongs to the ferritin family. Prokaryotic subfamily.</text>
</comment>
<reference evidence="11" key="2">
    <citation type="journal article" date="2020" name="Antonie Van Leeuwenhoek">
        <title>Labilibaculum antarcticum sp. nov., a novel facultative anaerobic, psychrotorelant bacterium isolated from marine sediment of Antarctica.</title>
        <authorList>
            <person name="Watanabe M."/>
            <person name="Kojima H."/>
            <person name="Fukui M."/>
        </authorList>
    </citation>
    <scope>NUCLEOTIDE SEQUENCE [LARGE SCALE GENOMIC DNA]</scope>
    <source>
        <strain evidence="11">SPP2</strain>
    </source>
</reference>
<proteinExistence type="inferred from homology"/>
<evidence type="ECO:0000256" key="2">
    <source>
        <dbReference type="ARBA" id="ARBA00022434"/>
    </source>
</evidence>
<protein>
    <recommendedName>
        <fullName evidence="8">Ferritin</fullName>
        <ecNumber evidence="8">1.16.3.2</ecNumber>
    </recommendedName>
</protein>
<feature type="binding site" evidence="7">
    <location>
        <position position="95"/>
    </location>
    <ligand>
        <name>Fe cation</name>
        <dbReference type="ChEBI" id="CHEBI:24875"/>
        <label>1</label>
    </ligand>
</feature>
<sequence>MAISKKVEEILNKQINAEFWSAYFYLSMSNYCNANGMPGVANWMKVQFQEETSHAMKILDYVNERGGRVVLNPITEVPADWNGILHIFEETLKHEEIVTGLINGCVNVAIEEKDHASVNFLQWFVDEQVEEEATVNEILDQLRMFEGKGHGLYMMDKEFKARVFVDSTQA</sequence>
<comment type="catalytic activity">
    <reaction evidence="8">
        <text>4 Fe(2+) + O2 + 6 H2O = 4 iron(III) oxide-hydroxide + 12 H(+)</text>
        <dbReference type="Rhea" id="RHEA:11972"/>
        <dbReference type="ChEBI" id="CHEBI:15377"/>
        <dbReference type="ChEBI" id="CHEBI:15378"/>
        <dbReference type="ChEBI" id="CHEBI:15379"/>
        <dbReference type="ChEBI" id="CHEBI:29033"/>
        <dbReference type="ChEBI" id="CHEBI:78619"/>
        <dbReference type="EC" id="1.16.3.2"/>
    </reaction>
</comment>
<keyword evidence="5 7" id="KW-0408">Iron</keyword>
<dbReference type="AlphaFoldDB" id="A0A1Y1CP67"/>
<keyword evidence="11" id="KW-1185">Reference proteome</keyword>
<evidence type="ECO:0000256" key="8">
    <source>
        <dbReference type="RuleBase" id="RU361145"/>
    </source>
</evidence>
<comment type="function">
    <text evidence="8">Iron-storage protein.</text>
</comment>
<dbReference type="KEGG" id="mbas:ALGA_3957"/>
<dbReference type="Proteomes" id="UP000218267">
    <property type="component" value="Chromosome"/>
</dbReference>
<dbReference type="Gene3D" id="1.20.1260.10">
    <property type="match status" value="1"/>
</dbReference>
<evidence type="ECO:0000256" key="3">
    <source>
        <dbReference type="ARBA" id="ARBA00022723"/>
    </source>
</evidence>
<evidence type="ECO:0000256" key="7">
    <source>
        <dbReference type="PIRSR" id="PIRSR601519-1"/>
    </source>
</evidence>
<dbReference type="Pfam" id="PF00210">
    <property type="entry name" value="Ferritin"/>
    <property type="match status" value="1"/>
</dbReference>
<evidence type="ECO:0000256" key="4">
    <source>
        <dbReference type="ARBA" id="ARBA00023002"/>
    </source>
</evidence>
<gene>
    <name evidence="10" type="ORF">ALGA_3957</name>
</gene>
<dbReference type="SUPFAM" id="SSF47240">
    <property type="entry name" value="Ferritin-like"/>
    <property type="match status" value="1"/>
</dbReference>
<keyword evidence="8" id="KW-0963">Cytoplasm</keyword>
<feature type="binding site" evidence="7">
    <location>
        <position position="54"/>
    </location>
    <ligand>
        <name>Fe cation</name>
        <dbReference type="ChEBI" id="CHEBI:24875"/>
        <label>1</label>
    </ligand>
</feature>
<dbReference type="InterPro" id="IPR008331">
    <property type="entry name" value="Ferritin_DPS_dom"/>
</dbReference>
<feature type="domain" description="Ferritin-like diiron" evidence="9">
    <location>
        <begin position="1"/>
        <end position="146"/>
    </location>
</feature>
<dbReference type="GO" id="GO:0006879">
    <property type="term" value="P:intracellular iron ion homeostasis"/>
    <property type="evidence" value="ECO:0007669"/>
    <property type="project" value="UniProtKB-KW"/>
</dbReference>
<dbReference type="GO" id="GO:0008198">
    <property type="term" value="F:ferrous iron binding"/>
    <property type="evidence" value="ECO:0007669"/>
    <property type="project" value="TreeGrafter"/>
</dbReference>
<feature type="binding site" evidence="7">
    <location>
        <position position="128"/>
    </location>
    <ligand>
        <name>Fe cation</name>
        <dbReference type="ChEBI" id="CHEBI:24875"/>
        <label>1</label>
    </ligand>
</feature>
<dbReference type="GO" id="GO:0008199">
    <property type="term" value="F:ferric iron binding"/>
    <property type="evidence" value="ECO:0007669"/>
    <property type="project" value="InterPro"/>
</dbReference>
<evidence type="ECO:0000313" key="10">
    <source>
        <dbReference type="EMBL" id="BAX82249.1"/>
    </source>
</evidence>
<evidence type="ECO:0000256" key="1">
    <source>
        <dbReference type="ARBA" id="ARBA00006950"/>
    </source>
</evidence>
<keyword evidence="4" id="KW-0560">Oxidoreductase</keyword>
<name>A0A1Y1CP67_9BACT</name>
<dbReference type="FunFam" id="1.20.1260.10:FF:000001">
    <property type="entry name" value="Non-heme ferritin"/>
    <property type="match status" value="1"/>
</dbReference>
<dbReference type="CDD" id="cd01055">
    <property type="entry name" value="Nonheme_Ferritin"/>
    <property type="match status" value="1"/>
</dbReference>
<evidence type="ECO:0000313" key="11">
    <source>
        <dbReference type="Proteomes" id="UP000218267"/>
    </source>
</evidence>
<dbReference type="InterPro" id="IPR041719">
    <property type="entry name" value="Ferritin_prok"/>
</dbReference>